<dbReference type="Pfam" id="PF00440">
    <property type="entry name" value="TetR_N"/>
    <property type="match status" value="1"/>
</dbReference>
<dbReference type="InterPro" id="IPR009057">
    <property type="entry name" value="Homeodomain-like_sf"/>
</dbReference>
<gene>
    <name evidence="4" type="ORF">ACFQ5D_01915</name>
</gene>
<dbReference type="Pfam" id="PF14278">
    <property type="entry name" value="TetR_C_8"/>
    <property type="match status" value="1"/>
</dbReference>
<name>A0ABW4DAN9_9BACL</name>
<dbReference type="RefSeq" id="WP_229526213.1">
    <property type="nucleotide sequence ID" value="NZ_JAFFQR010000112.1"/>
</dbReference>
<evidence type="ECO:0000256" key="2">
    <source>
        <dbReference type="PROSITE-ProRule" id="PRU00335"/>
    </source>
</evidence>
<evidence type="ECO:0000313" key="5">
    <source>
        <dbReference type="Proteomes" id="UP001597340"/>
    </source>
</evidence>
<dbReference type="InterPro" id="IPR050624">
    <property type="entry name" value="HTH-type_Tx_Regulator"/>
</dbReference>
<dbReference type="EMBL" id="JBHTNZ010000002">
    <property type="protein sequence ID" value="MFD1460226.1"/>
    <property type="molecule type" value="Genomic_DNA"/>
</dbReference>
<evidence type="ECO:0000259" key="3">
    <source>
        <dbReference type="PROSITE" id="PS50977"/>
    </source>
</evidence>
<dbReference type="PANTHER" id="PTHR43479:SF7">
    <property type="entry name" value="TETR-FAMILY TRANSCRIPTIONAL REGULATOR"/>
    <property type="match status" value="1"/>
</dbReference>
<dbReference type="PANTHER" id="PTHR43479">
    <property type="entry name" value="ACREF/ENVCD OPERON REPRESSOR-RELATED"/>
    <property type="match status" value="1"/>
</dbReference>
<keyword evidence="1 2" id="KW-0238">DNA-binding</keyword>
<dbReference type="InterPro" id="IPR039532">
    <property type="entry name" value="TetR_C_Firmicutes"/>
</dbReference>
<reference evidence="5" key="1">
    <citation type="journal article" date="2019" name="Int. J. Syst. Evol. Microbiol.">
        <title>The Global Catalogue of Microorganisms (GCM) 10K type strain sequencing project: providing services to taxonomists for standard genome sequencing and annotation.</title>
        <authorList>
            <consortium name="The Broad Institute Genomics Platform"/>
            <consortium name="The Broad Institute Genome Sequencing Center for Infectious Disease"/>
            <person name="Wu L."/>
            <person name="Ma J."/>
        </authorList>
    </citation>
    <scope>NUCLEOTIDE SEQUENCE [LARGE SCALE GENOMIC DNA]</scope>
    <source>
        <strain evidence="5">CCM 9147</strain>
    </source>
</reference>
<dbReference type="PROSITE" id="PS50977">
    <property type="entry name" value="HTH_TETR_2"/>
    <property type="match status" value="1"/>
</dbReference>
<feature type="DNA-binding region" description="H-T-H motif" evidence="2">
    <location>
        <begin position="35"/>
        <end position="54"/>
    </location>
</feature>
<evidence type="ECO:0000313" key="4">
    <source>
        <dbReference type="EMBL" id="MFD1460226.1"/>
    </source>
</evidence>
<sequence length="200" mass="22975">MVDKVKVDRRVIKTKKAIHQAFLTLFYTKNIESITINDIADLANVNRGTVYLHYSDKYDLLDHLIAEHIQNMIGFCNPDSGARMRDELTPLFEYLKANIAFFTAMFATHKAAVFRKHLTKVISVNMKNKLDRNLGTKTEISNELSAQFMTSAFIGMIEWWVEQGMPHSSEFMAIQLEKLFEKNEKILPGVLGPARKLYNS</sequence>
<dbReference type="InterPro" id="IPR001647">
    <property type="entry name" value="HTH_TetR"/>
</dbReference>
<dbReference type="Gene3D" id="1.10.357.10">
    <property type="entry name" value="Tetracycline Repressor, domain 2"/>
    <property type="match status" value="1"/>
</dbReference>
<protein>
    <submittedName>
        <fullName evidence="4">TetR/AcrR family transcriptional regulator</fullName>
    </submittedName>
</protein>
<dbReference type="Proteomes" id="UP001597340">
    <property type="component" value="Unassembled WGS sequence"/>
</dbReference>
<keyword evidence="5" id="KW-1185">Reference proteome</keyword>
<feature type="domain" description="HTH tetR-type" evidence="3">
    <location>
        <begin position="12"/>
        <end position="72"/>
    </location>
</feature>
<proteinExistence type="predicted"/>
<organism evidence="4 5">
    <name type="scientific">Paenibacillus farraposensis</name>
    <dbReference type="NCBI Taxonomy" id="2807095"/>
    <lineage>
        <taxon>Bacteria</taxon>
        <taxon>Bacillati</taxon>
        <taxon>Bacillota</taxon>
        <taxon>Bacilli</taxon>
        <taxon>Bacillales</taxon>
        <taxon>Paenibacillaceae</taxon>
        <taxon>Paenibacillus</taxon>
    </lineage>
</organism>
<accession>A0ABW4DAN9</accession>
<dbReference type="SUPFAM" id="SSF46689">
    <property type="entry name" value="Homeodomain-like"/>
    <property type="match status" value="1"/>
</dbReference>
<comment type="caution">
    <text evidence="4">The sequence shown here is derived from an EMBL/GenBank/DDBJ whole genome shotgun (WGS) entry which is preliminary data.</text>
</comment>
<evidence type="ECO:0000256" key="1">
    <source>
        <dbReference type="ARBA" id="ARBA00023125"/>
    </source>
</evidence>